<evidence type="ECO:0000313" key="3">
    <source>
        <dbReference type="Proteomes" id="UP000694044"/>
    </source>
</evidence>
<feature type="compositionally biased region" description="Basic and acidic residues" evidence="1">
    <location>
        <begin position="16"/>
        <end position="31"/>
    </location>
</feature>
<gene>
    <name evidence="2" type="ORF">PHYPSEUDO_002899</name>
</gene>
<feature type="region of interest" description="Disordered" evidence="1">
    <location>
        <begin position="81"/>
        <end position="104"/>
    </location>
</feature>
<feature type="region of interest" description="Disordered" evidence="1">
    <location>
        <begin position="1"/>
        <end position="43"/>
    </location>
</feature>
<proteinExistence type="predicted"/>
<dbReference type="Proteomes" id="UP000694044">
    <property type="component" value="Unassembled WGS sequence"/>
</dbReference>
<comment type="caution">
    <text evidence="2">The sequence shown here is derived from an EMBL/GenBank/DDBJ whole genome shotgun (WGS) entry which is preliminary data.</text>
</comment>
<dbReference type="EMBL" id="JAGDFM010000154">
    <property type="protein sequence ID" value="KAG7384211.1"/>
    <property type="molecule type" value="Genomic_DNA"/>
</dbReference>
<organism evidence="2 3">
    <name type="scientific">Phytophthora pseudosyringae</name>
    <dbReference type="NCBI Taxonomy" id="221518"/>
    <lineage>
        <taxon>Eukaryota</taxon>
        <taxon>Sar</taxon>
        <taxon>Stramenopiles</taxon>
        <taxon>Oomycota</taxon>
        <taxon>Peronosporomycetes</taxon>
        <taxon>Peronosporales</taxon>
        <taxon>Peronosporaceae</taxon>
        <taxon>Phytophthora</taxon>
    </lineage>
</organism>
<accession>A0A8T1VST2</accession>
<reference evidence="2" key="1">
    <citation type="submission" date="2021-02" db="EMBL/GenBank/DDBJ databases">
        <authorList>
            <person name="Palmer J.M."/>
        </authorList>
    </citation>
    <scope>NUCLEOTIDE SEQUENCE</scope>
    <source>
        <strain evidence="2">SCRP734</strain>
    </source>
</reference>
<evidence type="ECO:0000256" key="1">
    <source>
        <dbReference type="SAM" id="MobiDB-lite"/>
    </source>
</evidence>
<evidence type="ECO:0000313" key="2">
    <source>
        <dbReference type="EMBL" id="KAG7384211.1"/>
    </source>
</evidence>
<keyword evidence="3" id="KW-1185">Reference proteome</keyword>
<sequence length="104" mass="11777">MLGPTKWSSPPPSHQARLEKVKCIRDGASREKRAKTKARRSANTSGFELKLKEFLYTVQAYLKVKTKNDKMSGVVGLFPHDSEQFDTNSDGEHHEAEYLQQANV</sequence>
<name>A0A8T1VST2_9STRA</name>
<dbReference type="AlphaFoldDB" id="A0A8T1VST2"/>
<protein>
    <submittedName>
        <fullName evidence="2">Uncharacterized protein</fullName>
    </submittedName>
</protein>